<dbReference type="GO" id="GO:0060271">
    <property type="term" value="P:cilium assembly"/>
    <property type="evidence" value="ECO:0007669"/>
    <property type="project" value="InterPro"/>
</dbReference>
<dbReference type="Pfam" id="PF09773">
    <property type="entry name" value="Meckelin"/>
    <property type="match status" value="1"/>
</dbReference>
<dbReference type="InterPro" id="IPR019170">
    <property type="entry name" value="Meckelin"/>
</dbReference>
<organism evidence="1 2">
    <name type="scientific">Leishmania lindenbergi</name>
    <dbReference type="NCBI Taxonomy" id="651832"/>
    <lineage>
        <taxon>Eukaryota</taxon>
        <taxon>Discoba</taxon>
        <taxon>Euglenozoa</taxon>
        <taxon>Kinetoplastea</taxon>
        <taxon>Metakinetoplastina</taxon>
        <taxon>Trypanosomatida</taxon>
        <taxon>Trypanosomatidae</taxon>
        <taxon>Leishmaniinae</taxon>
        <taxon>Leishmania</taxon>
    </lineage>
</organism>
<keyword evidence="2" id="KW-1185">Reference proteome</keyword>
<dbReference type="Proteomes" id="UP001500131">
    <property type="component" value="Unassembled WGS sequence"/>
</dbReference>
<reference evidence="1 2" key="1">
    <citation type="submission" date="2024-02" db="EMBL/GenBank/DDBJ databases">
        <title>FIRST GENOME SEQUENCES OF Leishmania (Viannia) shawi, Leishmania (Viannia) lindenbergi AND Leishmania (Viannia) utingensis.</title>
        <authorList>
            <person name="Resadore F."/>
            <person name="Custodio M.G.F."/>
            <person name="Boite M.C."/>
            <person name="Cupolillo E."/>
            <person name="Ferreira G.E.M."/>
        </authorList>
    </citation>
    <scope>NUCLEOTIDE SEQUENCE [LARGE SCALE GENOMIC DNA]</scope>
    <source>
        <strain evidence="1 2">MHOM/BR/1966/M15733</strain>
    </source>
</reference>
<gene>
    <name evidence="1" type="ORF">Q4I31_004893</name>
</gene>
<accession>A0AAW3AAI9</accession>
<name>A0AAW3AAI9_9TRYP</name>
<evidence type="ECO:0000313" key="2">
    <source>
        <dbReference type="Proteomes" id="UP001500131"/>
    </source>
</evidence>
<dbReference type="EMBL" id="JBAMZK010000029">
    <property type="protein sequence ID" value="KAL0501209.1"/>
    <property type="molecule type" value="Genomic_DNA"/>
</dbReference>
<proteinExistence type="predicted"/>
<protein>
    <submittedName>
        <fullName evidence="1">Meckelin (Transmembrane protein 67)</fullName>
    </submittedName>
</protein>
<comment type="caution">
    <text evidence="1">The sequence shown here is derived from an EMBL/GenBank/DDBJ whole genome shotgun (WGS) entry which is preliminary data.</text>
</comment>
<dbReference type="GO" id="GO:0036038">
    <property type="term" value="C:MKS complex"/>
    <property type="evidence" value="ECO:0007669"/>
    <property type="project" value="InterPro"/>
</dbReference>
<sequence length="100" mass="12110">MEEFQNHLFLEAQENLPVRGLGGQSKCKSFEVYFGPYTRQYLYLWYMEMHLEHQRSLGKHKGVINPVKWHFLRFLLGFFRKQRVYPQTALAIRDRINNAF</sequence>
<evidence type="ECO:0000313" key="1">
    <source>
        <dbReference type="EMBL" id="KAL0501209.1"/>
    </source>
</evidence>
<dbReference type="AlphaFoldDB" id="A0AAW3AAI9"/>